<sequence length="204" mass="20137">MRHIVSAAAILACVLGLAACSSSDMRAGSGSGGTGGSGGSSSMGASSGGKDDDGASGGSDGGGSSGSVDGRSSKTGSPLAGTDPCSLLQPADVPELNQDSLFKPTAASEGICSGYDYAVTIKDVSADVYDMEFNGSTVKALPDMAGHRAAMSQNQIVDTKSCVIVLEVTGDEVVDVTVMHDEDPARTCDIAKKAAAVVAGRIPA</sequence>
<gene>
    <name evidence="3" type="ORF">SBRY_120077</name>
</gene>
<dbReference type="Proteomes" id="UP001153328">
    <property type="component" value="Unassembled WGS sequence"/>
</dbReference>
<evidence type="ECO:0000313" key="4">
    <source>
        <dbReference type="Proteomes" id="UP001153328"/>
    </source>
</evidence>
<accession>A0A9W4E304</accession>
<evidence type="ECO:0000256" key="1">
    <source>
        <dbReference type="SAM" id="MobiDB-lite"/>
    </source>
</evidence>
<evidence type="ECO:0008006" key="5">
    <source>
        <dbReference type="Google" id="ProtNLM"/>
    </source>
</evidence>
<dbReference type="RefSeq" id="WP_240165855.1">
    <property type="nucleotide sequence ID" value="NZ_CAJVAX010000004.1"/>
</dbReference>
<comment type="caution">
    <text evidence="3">The sequence shown here is derived from an EMBL/GenBank/DDBJ whole genome shotgun (WGS) entry which is preliminary data.</text>
</comment>
<keyword evidence="4" id="KW-1185">Reference proteome</keyword>
<feature type="compositionally biased region" description="Gly residues" evidence="1">
    <location>
        <begin position="55"/>
        <end position="65"/>
    </location>
</feature>
<evidence type="ECO:0000313" key="3">
    <source>
        <dbReference type="EMBL" id="CAG7617854.1"/>
    </source>
</evidence>
<feature type="chain" id="PRO_5040881033" description="DUF3558 domain-containing protein" evidence="2">
    <location>
        <begin position="19"/>
        <end position="204"/>
    </location>
</feature>
<reference evidence="3" key="1">
    <citation type="submission" date="2021-06" db="EMBL/GenBank/DDBJ databases">
        <authorList>
            <person name="Arsene-Ploetze F."/>
        </authorList>
    </citation>
    <scope>NUCLEOTIDE SEQUENCE</scope>
    <source>
        <strain evidence="3">SBRY1</strain>
    </source>
</reference>
<feature type="compositionally biased region" description="Gly residues" evidence="1">
    <location>
        <begin position="29"/>
        <end position="41"/>
    </location>
</feature>
<feature type="signal peptide" evidence="2">
    <location>
        <begin position="1"/>
        <end position="18"/>
    </location>
</feature>
<dbReference type="EMBL" id="CAJVAX010000004">
    <property type="protein sequence ID" value="CAG7617854.1"/>
    <property type="molecule type" value="Genomic_DNA"/>
</dbReference>
<dbReference type="PROSITE" id="PS51257">
    <property type="entry name" value="PROKAR_LIPOPROTEIN"/>
    <property type="match status" value="1"/>
</dbReference>
<feature type="region of interest" description="Disordered" evidence="1">
    <location>
        <begin position="25"/>
        <end position="90"/>
    </location>
</feature>
<dbReference type="AlphaFoldDB" id="A0A9W4E304"/>
<name>A0A9W4E304_9ACTN</name>
<keyword evidence="2" id="KW-0732">Signal</keyword>
<organism evidence="3 4">
    <name type="scientific">Actinacidiphila bryophytorum</name>
    <dbReference type="NCBI Taxonomy" id="1436133"/>
    <lineage>
        <taxon>Bacteria</taxon>
        <taxon>Bacillati</taxon>
        <taxon>Actinomycetota</taxon>
        <taxon>Actinomycetes</taxon>
        <taxon>Kitasatosporales</taxon>
        <taxon>Streptomycetaceae</taxon>
        <taxon>Actinacidiphila</taxon>
    </lineage>
</organism>
<evidence type="ECO:0000256" key="2">
    <source>
        <dbReference type="SAM" id="SignalP"/>
    </source>
</evidence>
<protein>
    <recommendedName>
        <fullName evidence="5">DUF3558 domain-containing protein</fullName>
    </recommendedName>
</protein>
<proteinExistence type="predicted"/>